<accession>M2RS25</accession>
<dbReference type="GO" id="GO:0005739">
    <property type="term" value="C:mitochondrion"/>
    <property type="evidence" value="ECO:0007669"/>
    <property type="project" value="TreeGrafter"/>
</dbReference>
<evidence type="ECO:0000256" key="2">
    <source>
        <dbReference type="ARBA" id="ARBA00006824"/>
    </source>
</evidence>
<dbReference type="STRING" id="914234.M2RS25"/>
<dbReference type="HOGENOM" id="CLU_049109_8_0_1"/>
<keyword evidence="4 6" id="KW-1133">Transmembrane helix</keyword>
<gene>
    <name evidence="7" type="ORF">CERSUDRAFT_90289</name>
</gene>
<dbReference type="PANTHER" id="PTHR11266:SF50">
    <property type="entry name" value="VACUOLAR MEMBRANE PROTEIN YOR292C"/>
    <property type="match status" value="1"/>
</dbReference>
<comment type="subcellular location">
    <subcellularLocation>
        <location evidence="1">Membrane</location>
        <topology evidence="1">Multi-pass membrane protein</topology>
    </subcellularLocation>
</comment>
<dbReference type="GO" id="GO:0016020">
    <property type="term" value="C:membrane"/>
    <property type="evidence" value="ECO:0007669"/>
    <property type="project" value="UniProtKB-SubCell"/>
</dbReference>
<keyword evidence="3 6" id="KW-0812">Transmembrane</keyword>
<protein>
    <recommendedName>
        <fullName evidence="9">Protein sym1</fullName>
    </recommendedName>
</protein>
<comment type="similarity">
    <text evidence="2 6">Belongs to the peroxisomal membrane protein PXMP2/4 family.</text>
</comment>
<sequence>MSSIALVRAYQQSFESHPYGTLALTNGVLNAAGDAVAQVVEKMTFLQDDDHRRPRYDIPRTLRFFTFGVGMGPIIGRWNFFLEKHFPLRFRGSSSGAPRVSIPALTKRVAADQIVMAPIGLALFISSMGMMEGRDAPHIRGKFKDMYTPALITNWQVWPVVQFINFRYMPLPYRVPFQSTVGVAWTLYLSILNSKEDQKQDHHDALRKTLQ</sequence>
<dbReference type="PANTHER" id="PTHR11266">
    <property type="entry name" value="PEROXISOMAL MEMBRANE PROTEIN 2, PXMP2 MPV17"/>
    <property type="match status" value="1"/>
</dbReference>
<evidence type="ECO:0000256" key="5">
    <source>
        <dbReference type="ARBA" id="ARBA00023136"/>
    </source>
</evidence>
<evidence type="ECO:0008006" key="9">
    <source>
        <dbReference type="Google" id="ProtNLM"/>
    </source>
</evidence>
<evidence type="ECO:0000256" key="3">
    <source>
        <dbReference type="ARBA" id="ARBA00022692"/>
    </source>
</evidence>
<reference evidence="7 8" key="1">
    <citation type="journal article" date="2012" name="Proc. Natl. Acad. Sci. U.S.A.">
        <title>Comparative genomics of Ceriporiopsis subvermispora and Phanerochaete chrysosporium provide insight into selective ligninolysis.</title>
        <authorList>
            <person name="Fernandez-Fueyo E."/>
            <person name="Ruiz-Duenas F.J."/>
            <person name="Ferreira P."/>
            <person name="Floudas D."/>
            <person name="Hibbett D.S."/>
            <person name="Canessa P."/>
            <person name="Larrondo L.F."/>
            <person name="James T.Y."/>
            <person name="Seelenfreund D."/>
            <person name="Lobos S."/>
            <person name="Polanco R."/>
            <person name="Tello M."/>
            <person name="Honda Y."/>
            <person name="Watanabe T."/>
            <person name="Watanabe T."/>
            <person name="Ryu J.S."/>
            <person name="Kubicek C.P."/>
            <person name="Schmoll M."/>
            <person name="Gaskell J."/>
            <person name="Hammel K.E."/>
            <person name="St John F.J."/>
            <person name="Vanden Wymelenberg A."/>
            <person name="Sabat G."/>
            <person name="Splinter BonDurant S."/>
            <person name="Syed K."/>
            <person name="Yadav J.S."/>
            <person name="Doddapaneni H."/>
            <person name="Subramanian V."/>
            <person name="Lavin J.L."/>
            <person name="Oguiza J.A."/>
            <person name="Perez G."/>
            <person name="Pisabarro A.G."/>
            <person name="Ramirez L."/>
            <person name="Santoyo F."/>
            <person name="Master E."/>
            <person name="Coutinho P.M."/>
            <person name="Henrissat B."/>
            <person name="Lombard V."/>
            <person name="Magnuson J.K."/>
            <person name="Kuees U."/>
            <person name="Hori C."/>
            <person name="Igarashi K."/>
            <person name="Samejima M."/>
            <person name="Held B.W."/>
            <person name="Barry K.W."/>
            <person name="LaButti K.M."/>
            <person name="Lapidus A."/>
            <person name="Lindquist E.A."/>
            <person name="Lucas S.M."/>
            <person name="Riley R."/>
            <person name="Salamov A.A."/>
            <person name="Hoffmeister D."/>
            <person name="Schwenk D."/>
            <person name="Hadar Y."/>
            <person name="Yarden O."/>
            <person name="de Vries R.P."/>
            <person name="Wiebenga A."/>
            <person name="Stenlid J."/>
            <person name="Eastwood D."/>
            <person name="Grigoriev I.V."/>
            <person name="Berka R.M."/>
            <person name="Blanchette R.A."/>
            <person name="Kersten P."/>
            <person name="Martinez A.T."/>
            <person name="Vicuna R."/>
            <person name="Cullen D."/>
        </authorList>
    </citation>
    <scope>NUCLEOTIDE SEQUENCE [LARGE SCALE GENOMIC DNA]</scope>
    <source>
        <strain evidence="7 8">B</strain>
    </source>
</reference>
<dbReference type="Proteomes" id="UP000016930">
    <property type="component" value="Unassembled WGS sequence"/>
</dbReference>
<keyword evidence="5 6" id="KW-0472">Membrane</keyword>
<evidence type="ECO:0000313" key="7">
    <source>
        <dbReference type="EMBL" id="EMD41716.1"/>
    </source>
</evidence>
<organism evidence="7 8">
    <name type="scientific">Ceriporiopsis subvermispora (strain B)</name>
    <name type="common">White-rot fungus</name>
    <name type="synonym">Gelatoporia subvermispora</name>
    <dbReference type="NCBI Taxonomy" id="914234"/>
    <lineage>
        <taxon>Eukaryota</taxon>
        <taxon>Fungi</taxon>
        <taxon>Dikarya</taxon>
        <taxon>Basidiomycota</taxon>
        <taxon>Agaricomycotina</taxon>
        <taxon>Agaricomycetes</taxon>
        <taxon>Polyporales</taxon>
        <taxon>Gelatoporiaceae</taxon>
        <taxon>Gelatoporia</taxon>
    </lineage>
</organism>
<dbReference type="InterPro" id="IPR007248">
    <property type="entry name" value="Mpv17_PMP22"/>
</dbReference>
<evidence type="ECO:0000313" key="8">
    <source>
        <dbReference type="Proteomes" id="UP000016930"/>
    </source>
</evidence>
<dbReference type="AlphaFoldDB" id="M2RS25"/>
<evidence type="ECO:0000256" key="6">
    <source>
        <dbReference type="RuleBase" id="RU363053"/>
    </source>
</evidence>
<keyword evidence="8" id="KW-1185">Reference proteome</keyword>
<dbReference type="Pfam" id="PF04117">
    <property type="entry name" value="Mpv17_PMP22"/>
    <property type="match status" value="1"/>
</dbReference>
<name>M2RS25_CERS8</name>
<evidence type="ECO:0000256" key="4">
    <source>
        <dbReference type="ARBA" id="ARBA00022989"/>
    </source>
</evidence>
<dbReference type="OrthoDB" id="10267969at2759"/>
<evidence type="ECO:0000256" key="1">
    <source>
        <dbReference type="ARBA" id="ARBA00004141"/>
    </source>
</evidence>
<dbReference type="EMBL" id="KB445791">
    <property type="protein sequence ID" value="EMD41716.1"/>
    <property type="molecule type" value="Genomic_DNA"/>
</dbReference>
<feature type="transmembrane region" description="Helical" evidence="6">
    <location>
        <begin position="62"/>
        <end position="80"/>
    </location>
</feature>
<comment type="caution">
    <text evidence="6">Lacks conserved residue(s) required for the propagation of feature annotation.</text>
</comment>
<proteinExistence type="inferred from homology"/>